<dbReference type="EMBL" id="LAZR01000206">
    <property type="protein sequence ID" value="KKN82045.1"/>
    <property type="molecule type" value="Genomic_DNA"/>
</dbReference>
<reference evidence="1" key="1">
    <citation type="journal article" date="2015" name="Nature">
        <title>Complex archaea that bridge the gap between prokaryotes and eukaryotes.</title>
        <authorList>
            <person name="Spang A."/>
            <person name="Saw J.H."/>
            <person name="Jorgensen S.L."/>
            <person name="Zaremba-Niedzwiedzka K."/>
            <person name="Martijn J."/>
            <person name="Lind A.E."/>
            <person name="van Eijk R."/>
            <person name="Schleper C."/>
            <person name="Guy L."/>
            <person name="Ettema T.J."/>
        </authorList>
    </citation>
    <scope>NUCLEOTIDE SEQUENCE</scope>
</reference>
<dbReference type="PANTHER" id="PTHR42866:SF1">
    <property type="entry name" value="SPORE COAT POLYSACCHARIDE BIOSYNTHESIS PROTEIN SPSF"/>
    <property type="match status" value="1"/>
</dbReference>
<dbReference type="InterPro" id="IPR003329">
    <property type="entry name" value="Cytidylyl_trans"/>
</dbReference>
<dbReference type="AlphaFoldDB" id="A0A0F9TLL5"/>
<protein>
    <recommendedName>
        <fullName evidence="2">Acylneuraminate cytidylyltransferase</fullName>
    </recommendedName>
</protein>
<gene>
    <name evidence="1" type="ORF">LCGC14_0313120</name>
</gene>
<dbReference type="InterPro" id="IPR029044">
    <property type="entry name" value="Nucleotide-diphossugar_trans"/>
</dbReference>
<sequence length="220" mass="24114">MNTVAIIQARMGSSRLPGKVLQDVCGKPMLQRVYERVKRAELVGSVVVATSFSGADQQIVRFCQANDISVLRGGHFEGDVLGRYADVATITGATVIVRITADCPLIDPGLIDEVVAAHAALNAPYLNNVDPRTYPDGLDVEAFTIEALRQADRKTAQKDREHVTTWLRKTYKSGHLQHADDLSALKWSVDTEEDMEYVRGVYAALGEDFGWLSVLGVVRA</sequence>
<dbReference type="PANTHER" id="PTHR42866">
    <property type="entry name" value="3-DEOXY-MANNO-OCTULOSONATE CYTIDYLYLTRANSFERASE"/>
    <property type="match status" value="1"/>
</dbReference>
<evidence type="ECO:0008006" key="2">
    <source>
        <dbReference type="Google" id="ProtNLM"/>
    </source>
</evidence>
<accession>A0A0F9TLL5</accession>
<evidence type="ECO:0000313" key="1">
    <source>
        <dbReference type="EMBL" id="KKN82045.1"/>
    </source>
</evidence>
<dbReference type="Gene3D" id="3.90.550.10">
    <property type="entry name" value="Spore Coat Polysaccharide Biosynthesis Protein SpsA, Chain A"/>
    <property type="match status" value="1"/>
</dbReference>
<dbReference type="GO" id="GO:0005829">
    <property type="term" value="C:cytosol"/>
    <property type="evidence" value="ECO:0007669"/>
    <property type="project" value="TreeGrafter"/>
</dbReference>
<dbReference type="Pfam" id="PF02348">
    <property type="entry name" value="CTP_transf_3"/>
    <property type="match status" value="1"/>
</dbReference>
<name>A0A0F9TLL5_9ZZZZ</name>
<dbReference type="SUPFAM" id="SSF53448">
    <property type="entry name" value="Nucleotide-diphospho-sugar transferases"/>
    <property type="match status" value="1"/>
</dbReference>
<dbReference type="CDD" id="cd02518">
    <property type="entry name" value="GT2_SpsF"/>
    <property type="match status" value="1"/>
</dbReference>
<organism evidence="1">
    <name type="scientific">marine sediment metagenome</name>
    <dbReference type="NCBI Taxonomy" id="412755"/>
    <lineage>
        <taxon>unclassified sequences</taxon>
        <taxon>metagenomes</taxon>
        <taxon>ecological metagenomes</taxon>
    </lineage>
</organism>
<proteinExistence type="predicted"/>
<comment type="caution">
    <text evidence="1">The sequence shown here is derived from an EMBL/GenBank/DDBJ whole genome shotgun (WGS) entry which is preliminary data.</text>
</comment>